<dbReference type="InterPro" id="IPR036028">
    <property type="entry name" value="SH3-like_dom_sf"/>
</dbReference>
<evidence type="ECO:0000259" key="5">
    <source>
        <dbReference type="PROSITE" id="PS50010"/>
    </source>
</evidence>
<proteinExistence type="predicted"/>
<dbReference type="OMA" id="FLCFRPH"/>
<evidence type="ECO:0000259" key="4">
    <source>
        <dbReference type="PROSITE" id="PS50002"/>
    </source>
</evidence>
<evidence type="ECO:0000256" key="3">
    <source>
        <dbReference type="PROSITE-ProRule" id="PRU00192"/>
    </source>
</evidence>
<dbReference type="PANTHER" id="PTHR22834">
    <property type="entry name" value="NUCLEAR FUSION PROTEIN FUS2"/>
    <property type="match status" value="1"/>
</dbReference>
<feature type="domain" description="DH" evidence="5">
    <location>
        <begin position="32"/>
        <end position="217"/>
    </location>
</feature>
<dbReference type="SMART" id="SM00325">
    <property type="entry name" value="RhoGEF"/>
    <property type="match status" value="1"/>
</dbReference>
<dbReference type="GO" id="GO:0005085">
    <property type="term" value="F:guanyl-nucleotide exchange factor activity"/>
    <property type="evidence" value="ECO:0007669"/>
    <property type="project" value="UniProtKB-KW"/>
</dbReference>
<dbReference type="Gene3D" id="1.20.900.10">
    <property type="entry name" value="Dbl homology (DH) domain"/>
    <property type="match status" value="1"/>
</dbReference>
<dbReference type="InterPro" id="IPR004148">
    <property type="entry name" value="BAR_dom"/>
</dbReference>
<keyword evidence="8" id="KW-1185">Reference proteome</keyword>
<dbReference type="InterPro" id="IPR051492">
    <property type="entry name" value="Dynamin-Rho_GEF"/>
</dbReference>
<reference evidence="7" key="2">
    <citation type="submission" date="2025-08" db="UniProtKB">
        <authorList>
            <consortium name="Ensembl"/>
        </authorList>
    </citation>
    <scope>IDENTIFICATION</scope>
</reference>
<feature type="domain" description="BAR" evidence="6">
    <location>
        <begin position="258"/>
        <end position="489"/>
    </location>
</feature>
<evidence type="ECO:0000256" key="2">
    <source>
        <dbReference type="ARBA" id="ARBA00022658"/>
    </source>
</evidence>
<dbReference type="FunFam" id="2.30.30.40:FF:000174">
    <property type="entry name" value="rho guanine nucleotide exchange factor 37"/>
    <property type="match status" value="1"/>
</dbReference>
<dbReference type="InterPro" id="IPR001452">
    <property type="entry name" value="SH3_domain"/>
</dbReference>
<evidence type="ECO:0000256" key="1">
    <source>
        <dbReference type="ARBA" id="ARBA00022443"/>
    </source>
</evidence>
<dbReference type="HOGENOM" id="CLU_005159_1_0_1"/>
<sequence>MEEHQYDTPNSEELELIYAATEDLSTEKKNQSQTFAIEELISTEETYLSSLELCTGGIYEHLSEKQLPNLDLDGLYGNIKDVIEVSRNFLTKLKTARTQKADQLLLISNAFLDLKQDMENVYKEYCANYENTLMLEKGYQQDKDLWQEIRDTLKTVACESNANNLSFFLVKPVQRISKYPLLLNMILKNTLVSDKFYTNLKEALMAMEEVNLNINEYKRLKEVANKYNKVENLTLREKVGRISKHSCAKKAARLSLYIQHEAGIVPKTEDKEFELLKENFFILEKAVTQLQESITAYWKCLQTFLSFKPYEFNLGITEECAVTYYQGIATTLYQVIFPIFIGRFISLVYKPLCTLSELFIGPQQLIKKHSDKLLDYEQIEKKMSMSGDVTYEEKAAVKTYKAINHLLVSELPQFNQTVSQFLVQIVQGFIVIQKDLAQSVLHTMSFSMSFLIFQLPHCQLPLFTFWQVIEEILEESNKQLSSFRETFETAMPTPVIQPLSPFGKTKLQSLVEKHGPNKIFQVTCNIIGSKDLDLTLQKGEFVAVLQNTDIKGNKQRWLVDAGGNRGYVPAQKIQQYHLLENKDPVSNTLLVPYDNLEKRRHSYSITEKPLPHQNPPVPFYQVFAGYAFTARSSHEVSLQPGQPVTIVEPYDKKGNLEWNLVEVNGQRGYVPSNFLVRKLFPWAAGESTES</sequence>
<dbReference type="GO" id="GO:0005737">
    <property type="term" value="C:cytoplasm"/>
    <property type="evidence" value="ECO:0007669"/>
    <property type="project" value="InterPro"/>
</dbReference>
<feature type="domain" description="SH3" evidence="4">
    <location>
        <begin position="515"/>
        <end position="578"/>
    </location>
</feature>
<evidence type="ECO:0000313" key="7">
    <source>
        <dbReference type="Ensembl" id="ENSLACP00000010943.1"/>
    </source>
</evidence>
<dbReference type="PROSITE" id="PS50010">
    <property type="entry name" value="DH_2"/>
    <property type="match status" value="1"/>
</dbReference>
<feature type="domain" description="SH3" evidence="4">
    <location>
        <begin position="615"/>
        <end position="680"/>
    </location>
</feature>
<dbReference type="PANTHER" id="PTHR22834:SF9">
    <property type="entry name" value="RHO GUANINE NUCLEOTIDE EXCHANGE FACTOR 37"/>
    <property type="match status" value="1"/>
</dbReference>
<dbReference type="Pfam" id="PF00621">
    <property type="entry name" value="RhoGEF"/>
    <property type="match status" value="1"/>
</dbReference>
<dbReference type="InParanoid" id="H3AMS2"/>
<dbReference type="FunCoup" id="H3AMS2">
    <property type="interactions" value="477"/>
</dbReference>
<dbReference type="CDD" id="cd00160">
    <property type="entry name" value="RhoGEF"/>
    <property type="match status" value="1"/>
</dbReference>
<dbReference type="Pfam" id="PF00018">
    <property type="entry name" value="SH3_1"/>
    <property type="match status" value="1"/>
</dbReference>
<dbReference type="Ensembl" id="ENSLACT00000011024.1">
    <property type="protein sequence ID" value="ENSLACP00000010943.1"/>
    <property type="gene ID" value="ENSLACG00000009628.1"/>
</dbReference>
<dbReference type="EMBL" id="AFYH01144818">
    <property type="status" value="NOT_ANNOTATED_CDS"/>
    <property type="molecule type" value="Genomic_DNA"/>
</dbReference>
<dbReference type="AlphaFoldDB" id="H3AMS2"/>
<dbReference type="SUPFAM" id="SSF48065">
    <property type="entry name" value="DBL homology domain (DH-domain)"/>
    <property type="match status" value="1"/>
</dbReference>
<dbReference type="InterPro" id="IPR035899">
    <property type="entry name" value="DBL_dom_sf"/>
</dbReference>
<dbReference type="STRING" id="7897.ENSLACP00000010943"/>
<dbReference type="Gene3D" id="2.30.30.40">
    <property type="entry name" value="SH3 Domains"/>
    <property type="match status" value="2"/>
</dbReference>
<dbReference type="SUPFAM" id="SSF103657">
    <property type="entry name" value="BAR/IMD domain-like"/>
    <property type="match status" value="1"/>
</dbReference>
<dbReference type="Bgee" id="ENSLACG00000009628">
    <property type="expression patterns" value="Expressed in post-anal tail muscle and 1 other cell type or tissue"/>
</dbReference>
<name>H3AMS2_LATCH</name>
<dbReference type="FunFam" id="2.30.30.40:FF:000177">
    <property type="entry name" value="Rho guanine nucleotide exchange factor (GEF) 37"/>
    <property type="match status" value="1"/>
</dbReference>
<evidence type="ECO:0000259" key="6">
    <source>
        <dbReference type="PROSITE" id="PS51021"/>
    </source>
</evidence>
<dbReference type="InterPro" id="IPR000219">
    <property type="entry name" value="DH_dom"/>
</dbReference>
<protein>
    <submittedName>
        <fullName evidence="7">Rho guanine nucleotide exchange factor 37</fullName>
    </submittedName>
</protein>
<dbReference type="GeneTree" id="ENSGT00950000183088"/>
<gene>
    <name evidence="7" type="primary">ARHGEF37</name>
</gene>
<dbReference type="Proteomes" id="UP000008672">
    <property type="component" value="Unassembled WGS sequence"/>
</dbReference>
<dbReference type="SMART" id="SM00326">
    <property type="entry name" value="SH3"/>
    <property type="match status" value="2"/>
</dbReference>
<dbReference type="eggNOG" id="KOG3519">
    <property type="taxonomic scope" value="Eukaryota"/>
</dbReference>
<dbReference type="PROSITE" id="PS50002">
    <property type="entry name" value="SH3"/>
    <property type="match status" value="2"/>
</dbReference>
<keyword evidence="2" id="KW-0344">Guanine-nucleotide releasing factor</keyword>
<evidence type="ECO:0000313" key="8">
    <source>
        <dbReference type="Proteomes" id="UP000008672"/>
    </source>
</evidence>
<dbReference type="SUPFAM" id="SSF50044">
    <property type="entry name" value="SH3-domain"/>
    <property type="match status" value="2"/>
</dbReference>
<dbReference type="Gene3D" id="1.20.1270.60">
    <property type="entry name" value="Arfaptin homology (AH) domain/BAR domain"/>
    <property type="match status" value="1"/>
</dbReference>
<reference evidence="7" key="3">
    <citation type="submission" date="2025-09" db="UniProtKB">
        <authorList>
            <consortium name="Ensembl"/>
        </authorList>
    </citation>
    <scope>IDENTIFICATION</scope>
</reference>
<keyword evidence="1 3" id="KW-0728">SH3 domain</keyword>
<dbReference type="Pfam" id="PF07653">
    <property type="entry name" value="SH3_2"/>
    <property type="match status" value="1"/>
</dbReference>
<dbReference type="PROSITE" id="PS51021">
    <property type="entry name" value="BAR"/>
    <property type="match status" value="1"/>
</dbReference>
<accession>H3AMS2</accession>
<reference evidence="8" key="1">
    <citation type="submission" date="2011-08" db="EMBL/GenBank/DDBJ databases">
        <title>The draft genome of Latimeria chalumnae.</title>
        <authorList>
            <person name="Di Palma F."/>
            <person name="Alfoldi J."/>
            <person name="Johnson J."/>
            <person name="Berlin A."/>
            <person name="Gnerre S."/>
            <person name="Jaffe D."/>
            <person name="MacCallum I."/>
            <person name="Young S."/>
            <person name="Walker B.J."/>
            <person name="Lander E."/>
            <person name="Lindblad-Toh K."/>
        </authorList>
    </citation>
    <scope>NUCLEOTIDE SEQUENCE [LARGE SCALE GENOMIC DNA]</scope>
    <source>
        <strain evidence="8">Wild caught</strain>
    </source>
</reference>
<organism evidence="7 8">
    <name type="scientific">Latimeria chalumnae</name>
    <name type="common">Coelacanth</name>
    <dbReference type="NCBI Taxonomy" id="7897"/>
    <lineage>
        <taxon>Eukaryota</taxon>
        <taxon>Metazoa</taxon>
        <taxon>Chordata</taxon>
        <taxon>Craniata</taxon>
        <taxon>Vertebrata</taxon>
        <taxon>Euteleostomi</taxon>
        <taxon>Coelacanthiformes</taxon>
        <taxon>Coelacanthidae</taxon>
        <taxon>Latimeria</taxon>
    </lineage>
</organism>
<dbReference type="EMBL" id="AFYH01144819">
    <property type="status" value="NOT_ANNOTATED_CDS"/>
    <property type="molecule type" value="Genomic_DNA"/>
</dbReference>
<dbReference type="InterPro" id="IPR027267">
    <property type="entry name" value="AH/BAR_dom_sf"/>
</dbReference>